<dbReference type="InterPro" id="IPR011333">
    <property type="entry name" value="SKP1/BTB/POZ_sf"/>
</dbReference>
<gene>
    <name evidence="6" type="ORF">HYH03_018025</name>
</gene>
<proteinExistence type="predicted"/>
<keyword evidence="3" id="KW-0862">Zinc</keyword>
<dbReference type="OrthoDB" id="514967at2759"/>
<feature type="compositionally biased region" description="Gly residues" evidence="4">
    <location>
        <begin position="755"/>
        <end position="783"/>
    </location>
</feature>
<comment type="caution">
    <text evidence="6">The sequence shown here is derived from an EMBL/GenBank/DDBJ whole genome shotgun (WGS) entry which is preliminary data.</text>
</comment>
<reference evidence="6" key="1">
    <citation type="journal article" date="2020" name="bioRxiv">
        <title>Comparative genomics of Chlamydomonas.</title>
        <authorList>
            <person name="Craig R.J."/>
            <person name="Hasan A.R."/>
            <person name="Ness R.W."/>
            <person name="Keightley P.D."/>
        </authorList>
    </citation>
    <scope>NUCLEOTIDE SEQUENCE</scope>
    <source>
        <strain evidence="6">CCAP 11/70</strain>
    </source>
</reference>
<dbReference type="EMBL" id="JAEHOE010000190">
    <property type="protein sequence ID" value="KAG2483084.1"/>
    <property type="molecule type" value="Genomic_DNA"/>
</dbReference>
<feature type="region of interest" description="Disordered" evidence="4">
    <location>
        <begin position="197"/>
        <end position="217"/>
    </location>
</feature>
<dbReference type="InterPro" id="IPR004333">
    <property type="entry name" value="SBP_dom"/>
</dbReference>
<evidence type="ECO:0000256" key="3">
    <source>
        <dbReference type="ARBA" id="ARBA00022833"/>
    </source>
</evidence>
<keyword evidence="7" id="KW-1185">Reference proteome</keyword>
<dbReference type="SUPFAM" id="SSF103612">
    <property type="entry name" value="SBT domain"/>
    <property type="match status" value="1"/>
</dbReference>
<evidence type="ECO:0000313" key="6">
    <source>
        <dbReference type="EMBL" id="KAG2483084.1"/>
    </source>
</evidence>
<evidence type="ECO:0000259" key="5">
    <source>
        <dbReference type="PROSITE" id="PS51141"/>
    </source>
</evidence>
<feature type="region of interest" description="Disordered" evidence="4">
    <location>
        <begin position="659"/>
        <end position="683"/>
    </location>
</feature>
<dbReference type="GO" id="GO:0003677">
    <property type="term" value="F:DNA binding"/>
    <property type="evidence" value="ECO:0007669"/>
    <property type="project" value="InterPro"/>
</dbReference>
<dbReference type="PROSITE" id="PS51141">
    <property type="entry name" value="ZF_SBP"/>
    <property type="match status" value="1"/>
</dbReference>
<feature type="compositionally biased region" description="Gly residues" evidence="4">
    <location>
        <begin position="795"/>
        <end position="817"/>
    </location>
</feature>
<feature type="compositionally biased region" description="Gly residues" evidence="4">
    <location>
        <begin position="729"/>
        <end position="748"/>
    </location>
</feature>
<dbReference type="InterPro" id="IPR044817">
    <property type="entry name" value="SBP-like"/>
</dbReference>
<feature type="compositionally biased region" description="Gly residues" evidence="4">
    <location>
        <begin position="400"/>
        <end position="419"/>
    </location>
</feature>
<evidence type="ECO:0000256" key="4">
    <source>
        <dbReference type="SAM" id="MobiDB-lite"/>
    </source>
</evidence>
<feature type="compositionally biased region" description="Gly residues" evidence="4">
    <location>
        <begin position="201"/>
        <end position="216"/>
    </location>
</feature>
<dbReference type="AlphaFoldDB" id="A0A836BPU2"/>
<dbReference type="GO" id="GO:0005634">
    <property type="term" value="C:nucleus"/>
    <property type="evidence" value="ECO:0007669"/>
    <property type="project" value="InterPro"/>
</dbReference>
<dbReference type="Proteomes" id="UP000612055">
    <property type="component" value="Unassembled WGS sequence"/>
</dbReference>
<dbReference type="PANTHER" id="PTHR31251:SF169">
    <property type="entry name" value="SQUAMOSA PROMOTER-BINDING-LIKE PROTEIN 8"/>
    <property type="match status" value="1"/>
</dbReference>
<dbReference type="Gene3D" id="3.30.710.10">
    <property type="entry name" value="Potassium Channel Kv1.1, Chain A"/>
    <property type="match status" value="1"/>
</dbReference>
<feature type="compositionally biased region" description="Low complexity" evidence="4">
    <location>
        <begin position="672"/>
        <end position="683"/>
    </location>
</feature>
<dbReference type="GO" id="GO:0008270">
    <property type="term" value="F:zinc ion binding"/>
    <property type="evidence" value="ECO:0007669"/>
    <property type="project" value="UniProtKB-KW"/>
</dbReference>
<dbReference type="Pfam" id="PF03110">
    <property type="entry name" value="SBP"/>
    <property type="match status" value="1"/>
</dbReference>
<evidence type="ECO:0000256" key="2">
    <source>
        <dbReference type="ARBA" id="ARBA00022771"/>
    </source>
</evidence>
<feature type="compositionally biased region" description="Gly residues" evidence="4">
    <location>
        <begin position="438"/>
        <end position="447"/>
    </location>
</feature>
<accession>A0A836BPU2</accession>
<name>A0A836BPU2_9CHLO</name>
<dbReference type="Gene3D" id="4.10.1100.10">
    <property type="entry name" value="Transcription factor, SBP-box domain"/>
    <property type="match status" value="1"/>
</dbReference>
<feature type="compositionally biased region" description="Gly residues" evidence="4">
    <location>
        <begin position="467"/>
        <end position="494"/>
    </location>
</feature>
<dbReference type="PANTHER" id="PTHR31251">
    <property type="entry name" value="SQUAMOSA PROMOTER-BINDING-LIKE PROTEIN 4"/>
    <property type="match status" value="1"/>
</dbReference>
<feature type="compositionally biased region" description="Gly residues" evidence="4">
    <location>
        <begin position="312"/>
        <end position="326"/>
    </location>
</feature>
<feature type="region of interest" description="Disordered" evidence="4">
    <location>
        <begin position="729"/>
        <end position="817"/>
    </location>
</feature>
<feature type="domain" description="SBP-type" evidence="5">
    <location>
        <begin position="510"/>
        <end position="587"/>
    </location>
</feature>
<sequence length="817" mass="78654">MPVKGVDSDALETLIRAFYTAECPLELPRVPALYDAAVKLEVPSLAPALEQYLGGALQPHNCCHTLELCIGAGATPLADLVLEWIRNRVTDVVPHAEFWSCRLETAAIICKDLSHVSQLLALQAAVAWLSALGSRNNLLGVFSEASGLSPEAIQAVAASGATLGGPLGLVGSGGGNDRLGGPGLGLGGLGNSGVSLKLQSGPGGLGPDGLAGGPSSGPGPILQLLPNSNNAGAMLVSPPGGGGGGLGPGVGLGGGGGGLQVDPSLGPGMGLGSLLSKGGGVGGGGGGAGFGLDALADAAEGERVQKRLRPGAGAGGGGGGGGGFGDRSGSATPMHSGDLSADSPLQLGGSLAALRGAPPRDLDGHPLGGPMGHVSMGGGGNHHAHPTGSGGRPRSKPSSGSGGAGGGGGSGGRAGGGGGGRRKRGASDDDDEDYAPVGGRGGGGGRGSRAQEMVYDADAVLTDEQAGGSGPGDDDGQGGGGGDGDGEGGSGGAPGSTPVLMTGRRAPAQKGQCHVQGCNRSLLGLRDYYQRYKICEHHLKVSSVLKDGVPHRFCQQCGRFHPLSEFDGDRRSCRTMLQRHCHRRAKQKQELAEVLAQRYEEKQQVAASLSAVVSALTRGGGADLPPGMLGLPLLAGLAPGAGGGGGALDDLSLALGGGGGGGSNGGGKGRRSGLPPGLHSPPSKAQLLEAVQRARKQHANLAQQQLMELAGDAPLAAAVAAAVATGGGGLDDVGGGGSRGGGGDGRLGGLDDLVGRGGGGGGSHDGSGDDGGGGDRGGGGGGRVLDVKPEPLQGSDGGGGGSDVGGGDGGGADRPGA</sequence>
<feature type="compositionally biased region" description="Gly residues" evidence="4">
    <location>
        <begin position="366"/>
        <end position="381"/>
    </location>
</feature>
<feature type="region of interest" description="Disordered" evidence="4">
    <location>
        <begin position="308"/>
        <end position="449"/>
    </location>
</feature>
<dbReference type="InterPro" id="IPR036893">
    <property type="entry name" value="SBP_sf"/>
</dbReference>
<feature type="region of interest" description="Disordered" evidence="4">
    <location>
        <begin position="463"/>
        <end position="510"/>
    </location>
</feature>
<protein>
    <recommendedName>
        <fullName evidence="5">SBP-type domain-containing protein</fullName>
    </recommendedName>
</protein>
<keyword evidence="1" id="KW-0479">Metal-binding</keyword>
<evidence type="ECO:0000256" key="1">
    <source>
        <dbReference type="ARBA" id="ARBA00022723"/>
    </source>
</evidence>
<organism evidence="6 7">
    <name type="scientific">Edaphochlamys debaryana</name>
    <dbReference type="NCBI Taxonomy" id="47281"/>
    <lineage>
        <taxon>Eukaryota</taxon>
        <taxon>Viridiplantae</taxon>
        <taxon>Chlorophyta</taxon>
        <taxon>core chlorophytes</taxon>
        <taxon>Chlorophyceae</taxon>
        <taxon>CS clade</taxon>
        <taxon>Chlamydomonadales</taxon>
        <taxon>Chlamydomonadales incertae sedis</taxon>
        <taxon>Edaphochlamys</taxon>
    </lineage>
</organism>
<evidence type="ECO:0000313" key="7">
    <source>
        <dbReference type="Proteomes" id="UP000612055"/>
    </source>
</evidence>
<keyword evidence="2" id="KW-0863">Zinc-finger</keyword>